<comment type="similarity">
    <text evidence="2">Belongs to the class-V pyridoxal-phosphate-dependent aminotransferase family.</text>
</comment>
<proteinExistence type="inferred from homology"/>
<evidence type="ECO:0000313" key="6">
    <source>
        <dbReference type="Proteomes" id="UP001260872"/>
    </source>
</evidence>
<dbReference type="RefSeq" id="WP_310537903.1">
    <property type="nucleotide sequence ID" value="NZ_BAAAOC010000004.1"/>
</dbReference>
<dbReference type="InterPro" id="IPR000192">
    <property type="entry name" value="Aminotrans_V_dom"/>
</dbReference>
<dbReference type="GO" id="GO:0008483">
    <property type="term" value="F:transaminase activity"/>
    <property type="evidence" value="ECO:0007669"/>
    <property type="project" value="UniProtKB-KW"/>
</dbReference>
<keyword evidence="5" id="KW-0032">Aminotransferase</keyword>
<gene>
    <name evidence="5" type="ORF">RH857_10315</name>
</gene>
<dbReference type="PANTHER" id="PTHR21152">
    <property type="entry name" value="AMINOTRANSFERASE CLASS V"/>
    <property type="match status" value="1"/>
</dbReference>
<accession>A0ABU1FWA5</accession>
<keyword evidence="3" id="KW-0663">Pyridoxal phosphate</keyword>
<dbReference type="EMBL" id="JAVKGT010000027">
    <property type="protein sequence ID" value="MDR5712522.1"/>
    <property type="molecule type" value="Genomic_DNA"/>
</dbReference>
<evidence type="ECO:0000259" key="4">
    <source>
        <dbReference type="Pfam" id="PF00266"/>
    </source>
</evidence>
<dbReference type="PIRSF" id="PIRSF000524">
    <property type="entry name" value="SPT"/>
    <property type="match status" value="1"/>
</dbReference>
<dbReference type="InterPro" id="IPR015421">
    <property type="entry name" value="PyrdxlP-dep_Trfase_major"/>
</dbReference>
<dbReference type="InterPro" id="IPR015422">
    <property type="entry name" value="PyrdxlP-dep_Trfase_small"/>
</dbReference>
<organism evidence="5 6">
    <name type="scientific">Nesterenkonia flava</name>
    <dbReference type="NCBI Taxonomy" id="469799"/>
    <lineage>
        <taxon>Bacteria</taxon>
        <taxon>Bacillati</taxon>
        <taxon>Actinomycetota</taxon>
        <taxon>Actinomycetes</taxon>
        <taxon>Micrococcales</taxon>
        <taxon>Micrococcaceae</taxon>
        <taxon>Nesterenkonia</taxon>
    </lineage>
</organism>
<dbReference type="Gene3D" id="3.40.640.10">
    <property type="entry name" value="Type I PLP-dependent aspartate aminotransferase-like (Major domain)"/>
    <property type="match status" value="1"/>
</dbReference>
<dbReference type="PANTHER" id="PTHR21152:SF40">
    <property type="entry name" value="ALANINE--GLYOXYLATE AMINOTRANSFERASE"/>
    <property type="match status" value="1"/>
</dbReference>
<comment type="cofactor">
    <cofactor evidence="1">
        <name>pyridoxal 5'-phosphate</name>
        <dbReference type="ChEBI" id="CHEBI:597326"/>
    </cofactor>
</comment>
<evidence type="ECO:0000313" key="5">
    <source>
        <dbReference type="EMBL" id="MDR5712522.1"/>
    </source>
</evidence>
<reference evidence="6" key="1">
    <citation type="submission" date="2023-07" db="EMBL/GenBank/DDBJ databases">
        <title>Description of three actinobacteria isolated from air of manufacturing shop in a pharmaceutical factory.</title>
        <authorList>
            <person name="Zhang D.-F."/>
        </authorList>
    </citation>
    <scope>NUCLEOTIDE SEQUENCE [LARGE SCALE GENOMIC DNA]</scope>
    <source>
        <strain evidence="6">CCTCC AB 207010</strain>
    </source>
</reference>
<keyword evidence="5" id="KW-0808">Transferase</keyword>
<dbReference type="SUPFAM" id="SSF53383">
    <property type="entry name" value="PLP-dependent transferases"/>
    <property type="match status" value="1"/>
</dbReference>
<dbReference type="InterPro" id="IPR015424">
    <property type="entry name" value="PyrdxlP-dep_Trfase"/>
</dbReference>
<keyword evidence="6" id="KW-1185">Reference proteome</keyword>
<comment type="caution">
    <text evidence="5">The sequence shown here is derived from an EMBL/GenBank/DDBJ whole genome shotgun (WGS) entry which is preliminary data.</text>
</comment>
<protein>
    <submittedName>
        <fullName evidence="5">Alanine--glyoxylate aminotransferase family protein</fullName>
    </submittedName>
</protein>
<dbReference type="InterPro" id="IPR024169">
    <property type="entry name" value="SP_NH2Trfase/AEP_transaminase"/>
</dbReference>
<evidence type="ECO:0000256" key="1">
    <source>
        <dbReference type="ARBA" id="ARBA00001933"/>
    </source>
</evidence>
<name>A0ABU1FWA5_9MICC</name>
<dbReference type="Proteomes" id="UP001260872">
    <property type="component" value="Unassembled WGS sequence"/>
</dbReference>
<evidence type="ECO:0000256" key="2">
    <source>
        <dbReference type="ARBA" id="ARBA00009236"/>
    </source>
</evidence>
<dbReference type="Gene3D" id="3.90.1150.10">
    <property type="entry name" value="Aspartate Aminotransferase, domain 1"/>
    <property type="match status" value="1"/>
</dbReference>
<evidence type="ECO:0000256" key="3">
    <source>
        <dbReference type="ARBA" id="ARBA00022898"/>
    </source>
</evidence>
<dbReference type="Pfam" id="PF00266">
    <property type="entry name" value="Aminotran_5"/>
    <property type="match status" value="1"/>
</dbReference>
<feature type="domain" description="Aminotransferase class V" evidence="4">
    <location>
        <begin position="28"/>
        <end position="334"/>
    </location>
</feature>
<sequence>MGPGPISADPRVLRAMSAALVGQYDPAMTGYMNEVMELYRGVFKTQNEQTLLIDGTSRAGIEAALVSLVEPGQKVLVPIFGRFGYLLKEIAGRIGADVVVREKEWGQVFTPAEIESAIREEKPHLLALVQGDTSTTMNQPLEEIGALCAAHGVLFYTDATASLGGNDFRADEWGIDAATAGLQKCLGGPSGSAPITLSDQAVDVIRSRRHVEEGIDDGSTGQGVRIASNYFDLSQILDYWGPARLNHHTEATSMLYGARECARLLLAEGMDNAVARHALHGRAMAEGLKGLGLTLFGDTAHKMNNVVAVHIPDGINGDAARAAMLNDYGIEIGTSFGPLHGKVWRIGTMGYNARKDAVMLTLAALEQVLRTGGVTVPASGGVQAALEVYGA</sequence>